<keyword evidence="2" id="KW-1185">Reference proteome</keyword>
<dbReference type="AlphaFoldDB" id="A0A418W643"/>
<comment type="caution">
    <text evidence="1">The sequence shown here is derived from an EMBL/GenBank/DDBJ whole genome shotgun (WGS) entry which is preliminary data.</text>
</comment>
<evidence type="ECO:0000313" key="1">
    <source>
        <dbReference type="EMBL" id="RJF85444.1"/>
    </source>
</evidence>
<dbReference type="Proteomes" id="UP000286100">
    <property type="component" value="Unassembled WGS sequence"/>
</dbReference>
<proteinExistence type="predicted"/>
<dbReference type="EMBL" id="QYUM01000004">
    <property type="protein sequence ID" value="RJF85444.1"/>
    <property type="molecule type" value="Genomic_DNA"/>
</dbReference>
<gene>
    <name evidence="1" type="ORF">D3876_16005</name>
</gene>
<organism evidence="1 2">
    <name type="scientific">Sphingomonas cavernae</name>
    <dbReference type="NCBI Taxonomy" id="2320861"/>
    <lineage>
        <taxon>Bacteria</taxon>
        <taxon>Pseudomonadati</taxon>
        <taxon>Pseudomonadota</taxon>
        <taxon>Alphaproteobacteria</taxon>
        <taxon>Sphingomonadales</taxon>
        <taxon>Sphingomonadaceae</taxon>
        <taxon>Sphingomonas</taxon>
    </lineage>
</organism>
<name>A0A418W643_9SPHN</name>
<protein>
    <submittedName>
        <fullName evidence="1">Uncharacterized protein</fullName>
    </submittedName>
</protein>
<reference evidence="1 2" key="1">
    <citation type="submission" date="2018-09" db="EMBL/GenBank/DDBJ databases">
        <authorList>
            <person name="Zhu H."/>
        </authorList>
    </citation>
    <scope>NUCLEOTIDE SEQUENCE [LARGE SCALE GENOMIC DNA]</scope>
    <source>
        <strain evidence="1 2">K2R01-6</strain>
    </source>
</reference>
<sequence>MERCMSWAYMLLVQAPATAVGPVTVQDFDLRDMVQQDTDTRLSSRPDDCGTRDEAKIVVCAQRSPKDGQRLPSLPSGFDEKPLVAETGLLGDVTGKVSVESVEFPGGVKSNRVLFTIKTPF</sequence>
<accession>A0A418W643</accession>
<evidence type="ECO:0000313" key="2">
    <source>
        <dbReference type="Proteomes" id="UP000286100"/>
    </source>
</evidence>